<feature type="domain" description="PRORP" evidence="13">
    <location>
        <begin position="267"/>
        <end position="336"/>
    </location>
</feature>
<dbReference type="OMA" id="YCANSEA"/>
<comment type="cofactor">
    <cofactor evidence="2">
        <name>Mg(2+)</name>
        <dbReference type="ChEBI" id="CHEBI:18420"/>
    </cofactor>
</comment>
<protein>
    <recommendedName>
        <fullName evidence="4">ribonuclease P</fullName>
        <ecNumber evidence="4">3.1.26.5</ecNumber>
    </recommendedName>
</protein>
<keyword evidence="8" id="KW-0677">Repeat</keyword>
<dbReference type="PANTHER" id="PTHR13547:SF13">
    <property type="entry name" value="PROTEINACEOUS RNASE P 2"/>
    <property type="match status" value="1"/>
</dbReference>
<dbReference type="Gramene" id="PSR86501">
    <property type="protein sequence ID" value="PSR86501"/>
    <property type="gene ID" value="CEY00_Acc32123"/>
</dbReference>
<keyword evidence="11" id="KW-0460">Magnesium</keyword>
<dbReference type="GO" id="GO:0046872">
    <property type="term" value="F:metal ion binding"/>
    <property type="evidence" value="ECO:0007669"/>
    <property type="project" value="UniProtKB-KW"/>
</dbReference>
<dbReference type="FunFam" id="1.25.40.10:FF:000339">
    <property type="entry name" value="Proteinaceous RNase P 1, chloroplastic/mitochondrial"/>
    <property type="match status" value="1"/>
</dbReference>
<keyword evidence="9" id="KW-0378">Hydrolase</keyword>
<dbReference type="InterPro" id="IPR011990">
    <property type="entry name" value="TPR-like_helical_dom_sf"/>
</dbReference>
<reference evidence="16" key="2">
    <citation type="journal article" date="2018" name="BMC Genomics">
        <title>A manually annotated Actinidia chinensis var. chinensis (kiwifruit) genome highlights the challenges associated with draft genomes and gene prediction in plants.</title>
        <authorList>
            <person name="Pilkington S.M."/>
            <person name="Crowhurst R."/>
            <person name="Hilario E."/>
            <person name="Nardozza S."/>
            <person name="Fraser L."/>
            <person name="Peng Y."/>
            <person name="Gunaseelan K."/>
            <person name="Simpson R."/>
            <person name="Tahir J."/>
            <person name="Deroles S.C."/>
            <person name="Templeton K."/>
            <person name="Luo Z."/>
            <person name="Davy M."/>
            <person name="Cheng C."/>
            <person name="McNeilage M."/>
            <person name="Scaglione D."/>
            <person name="Liu Y."/>
            <person name="Zhang Q."/>
            <person name="Datson P."/>
            <person name="De Silva N."/>
            <person name="Gardiner S.E."/>
            <person name="Bassett H."/>
            <person name="Chagne D."/>
            <person name="McCallum J."/>
            <person name="Dzierzon H."/>
            <person name="Deng C."/>
            <person name="Wang Y.Y."/>
            <person name="Barron L."/>
            <person name="Manako K."/>
            <person name="Bowen J."/>
            <person name="Foster T.M."/>
            <person name="Erridge Z.A."/>
            <person name="Tiffin H."/>
            <person name="Waite C.N."/>
            <person name="Davies K.M."/>
            <person name="Grierson E.P."/>
            <person name="Laing W.A."/>
            <person name="Kirk R."/>
            <person name="Chen X."/>
            <person name="Wood M."/>
            <person name="Montefiori M."/>
            <person name="Brummell D.A."/>
            <person name="Schwinn K.E."/>
            <person name="Catanach A."/>
            <person name="Fullerton C."/>
            <person name="Li D."/>
            <person name="Meiyalaghan S."/>
            <person name="Nieuwenhuizen N."/>
            <person name="Read N."/>
            <person name="Prakash R."/>
            <person name="Hunter D."/>
            <person name="Zhang H."/>
            <person name="McKenzie M."/>
            <person name="Knabel M."/>
            <person name="Harris A."/>
            <person name="Allan A.C."/>
            <person name="Gleave A."/>
            <person name="Chen A."/>
            <person name="Janssen B.J."/>
            <person name="Plunkett B."/>
            <person name="Ampomah-Dwamena C."/>
            <person name="Voogd C."/>
            <person name="Leif D."/>
            <person name="Lafferty D."/>
            <person name="Souleyre E.J.F."/>
            <person name="Varkonyi-Gasic E."/>
            <person name="Gambi F."/>
            <person name="Hanley J."/>
            <person name="Yao J.L."/>
            <person name="Cheung J."/>
            <person name="David K.M."/>
            <person name="Warren B."/>
            <person name="Marsh K."/>
            <person name="Snowden K.C."/>
            <person name="Lin-Wang K."/>
            <person name="Brian L."/>
            <person name="Martinez-Sanchez M."/>
            <person name="Wang M."/>
            <person name="Ileperuma N."/>
            <person name="Macnee N."/>
            <person name="Campin R."/>
            <person name="McAtee P."/>
            <person name="Drummond R.S.M."/>
            <person name="Espley R.V."/>
            <person name="Ireland H.S."/>
            <person name="Wu R."/>
            <person name="Atkinson R.G."/>
            <person name="Karunairetnam S."/>
            <person name="Bulley S."/>
            <person name="Chunkath S."/>
            <person name="Hanley Z."/>
            <person name="Storey R."/>
            <person name="Thrimawithana A.H."/>
            <person name="Thomson S."/>
            <person name="David C."/>
            <person name="Testolin R."/>
            <person name="Huang H."/>
            <person name="Hellens R.P."/>
            <person name="Schaffer R.J."/>
        </authorList>
    </citation>
    <scope>NUCLEOTIDE SEQUENCE [LARGE SCALE GENOMIC DNA]</scope>
    <source>
        <strain evidence="16">cv. Red5</strain>
    </source>
</reference>
<dbReference type="InterPro" id="IPR033443">
    <property type="entry name" value="PROP1-like_PPR_dom"/>
</dbReference>
<comment type="catalytic activity">
    <reaction evidence="1">
        <text>Endonucleolytic cleavage of RNA, removing 5'-extranucleotides from tRNA precursor.</text>
        <dbReference type="EC" id="3.1.26.5"/>
    </reaction>
</comment>
<keyword evidence="10" id="KW-0862">Zinc</keyword>
<dbReference type="InterPro" id="IPR031595">
    <property type="entry name" value="PRORP_C"/>
</dbReference>
<keyword evidence="5" id="KW-0819">tRNA processing</keyword>
<evidence type="ECO:0000259" key="14">
    <source>
        <dbReference type="Pfam" id="PF17177"/>
    </source>
</evidence>
<evidence type="ECO:0000256" key="4">
    <source>
        <dbReference type="ARBA" id="ARBA00012179"/>
    </source>
</evidence>
<evidence type="ECO:0000313" key="15">
    <source>
        <dbReference type="EMBL" id="PSR86501.1"/>
    </source>
</evidence>
<gene>
    <name evidence="15" type="ORF">CEY00_Acc32123</name>
</gene>
<reference evidence="15 16" key="1">
    <citation type="submission" date="2017-07" db="EMBL/GenBank/DDBJ databases">
        <title>An improved, manually edited Actinidia chinensis var. chinensis (kiwifruit) genome highlights the challenges associated with draft genomes and gene prediction in plants.</title>
        <authorList>
            <person name="Pilkington S."/>
            <person name="Crowhurst R."/>
            <person name="Hilario E."/>
            <person name="Nardozza S."/>
            <person name="Fraser L."/>
            <person name="Peng Y."/>
            <person name="Gunaseelan K."/>
            <person name="Simpson R."/>
            <person name="Tahir J."/>
            <person name="Deroles S."/>
            <person name="Templeton K."/>
            <person name="Luo Z."/>
            <person name="Davy M."/>
            <person name="Cheng C."/>
            <person name="Mcneilage M."/>
            <person name="Scaglione D."/>
            <person name="Liu Y."/>
            <person name="Zhang Q."/>
            <person name="Datson P."/>
            <person name="De Silva N."/>
            <person name="Gardiner S."/>
            <person name="Bassett H."/>
            <person name="Chagne D."/>
            <person name="Mccallum J."/>
            <person name="Dzierzon H."/>
            <person name="Deng C."/>
            <person name="Wang Y.-Y."/>
            <person name="Barron N."/>
            <person name="Manako K."/>
            <person name="Bowen J."/>
            <person name="Foster T."/>
            <person name="Erridge Z."/>
            <person name="Tiffin H."/>
            <person name="Waite C."/>
            <person name="Davies K."/>
            <person name="Grierson E."/>
            <person name="Laing W."/>
            <person name="Kirk R."/>
            <person name="Chen X."/>
            <person name="Wood M."/>
            <person name="Montefiori M."/>
            <person name="Brummell D."/>
            <person name="Schwinn K."/>
            <person name="Catanach A."/>
            <person name="Fullerton C."/>
            <person name="Li D."/>
            <person name="Meiyalaghan S."/>
            <person name="Nieuwenhuizen N."/>
            <person name="Read N."/>
            <person name="Prakash R."/>
            <person name="Hunter D."/>
            <person name="Zhang H."/>
            <person name="Mckenzie M."/>
            <person name="Knabel M."/>
            <person name="Harris A."/>
            <person name="Allan A."/>
            <person name="Chen A."/>
            <person name="Janssen B."/>
            <person name="Plunkett B."/>
            <person name="Dwamena C."/>
            <person name="Voogd C."/>
            <person name="Leif D."/>
            <person name="Lafferty D."/>
            <person name="Souleyre E."/>
            <person name="Varkonyi-Gasic E."/>
            <person name="Gambi F."/>
            <person name="Hanley J."/>
            <person name="Yao J.-L."/>
            <person name="Cheung J."/>
            <person name="David K."/>
            <person name="Warren B."/>
            <person name="Marsh K."/>
            <person name="Snowden K."/>
            <person name="Lin-Wang K."/>
            <person name="Brian L."/>
            <person name="Martinez-Sanchez M."/>
            <person name="Wang M."/>
            <person name="Ileperuma N."/>
            <person name="Macnee N."/>
            <person name="Campin R."/>
            <person name="Mcatee P."/>
            <person name="Drummond R."/>
            <person name="Espley R."/>
            <person name="Ireland H."/>
            <person name="Wu R."/>
            <person name="Atkinson R."/>
            <person name="Karunairetnam S."/>
            <person name="Bulley S."/>
            <person name="Chunkath S."/>
            <person name="Hanley Z."/>
            <person name="Storey R."/>
            <person name="Thrimawithana A."/>
            <person name="Thomson S."/>
            <person name="David C."/>
            <person name="Testolin R."/>
        </authorList>
    </citation>
    <scope>NUCLEOTIDE SEQUENCE [LARGE SCALE GENOMIC DNA]</scope>
    <source>
        <strain evidence="16">cv. Red5</strain>
        <tissue evidence="15">Young leaf</tissue>
    </source>
</reference>
<evidence type="ECO:0000259" key="13">
    <source>
        <dbReference type="Pfam" id="PF16953"/>
    </source>
</evidence>
<proteinExistence type="inferred from homology"/>
<keyword evidence="16" id="KW-1185">Reference proteome</keyword>
<evidence type="ECO:0000256" key="12">
    <source>
        <dbReference type="SAM" id="MobiDB-lite"/>
    </source>
</evidence>
<evidence type="ECO:0000313" key="16">
    <source>
        <dbReference type="Proteomes" id="UP000241394"/>
    </source>
</evidence>
<dbReference type="PANTHER" id="PTHR13547">
    <property type="match status" value="1"/>
</dbReference>
<dbReference type="GO" id="GO:0001682">
    <property type="term" value="P:tRNA 5'-leader removal"/>
    <property type="evidence" value="ECO:0007669"/>
    <property type="project" value="TreeGrafter"/>
</dbReference>
<dbReference type="Proteomes" id="UP000241394">
    <property type="component" value="Chromosome LG28"/>
</dbReference>
<evidence type="ECO:0000256" key="8">
    <source>
        <dbReference type="ARBA" id="ARBA00022737"/>
    </source>
</evidence>
<dbReference type="AlphaFoldDB" id="A0A2R6P780"/>
<dbReference type="STRING" id="1590841.A0A2R6P780"/>
<organism evidence="15 16">
    <name type="scientific">Actinidia chinensis var. chinensis</name>
    <name type="common">Chinese soft-hair kiwi</name>
    <dbReference type="NCBI Taxonomy" id="1590841"/>
    <lineage>
        <taxon>Eukaryota</taxon>
        <taxon>Viridiplantae</taxon>
        <taxon>Streptophyta</taxon>
        <taxon>Embryophyta</taxon>
        <taxon>Tracheophyta</taxon>
        <taxon>Spermatophyta</taxon>
        <taxon>Magnoliopsida</taxon>
        <taxon>eudicotyledons</taxon>
        <taxon>Gunneridae</taxon>
        <taxon>Pentapetalae</taxon>
        <taxon>asterids</taxon>
        <taxon>Ericales</taxon>
        <taxon>Actinidiaceae</taxon>
        <taxon>Actinidia</taxon>
    </lineage>
</organism>
<dbReference type="Gene3D" id="1.25.40.10">
    <property type="entry name" value="Tetratricopeptide repeat domain"/>
    <property type="match status" value="1"/>
</dbReference>
<comment type="caution">
    <text evidence="15">The sequence shown here is derived from an EMBL/GenBank/DDBJ whole genome shotgun (WGS) entry which is preliminary data.</text>
</comment>
<keyword evidence="7" id="KW-0479">Metal-binding</keyword>
<dbReference type="OrthoDB" id="46913at2759"/>
<keyword evidence="6" id="KW-0540">Nuclease</keyword>
<comment type="similarity">
    <text evidence="3">Belongs to the PPR family. P subfamily.</text>
</comment>
<sequence>MEVPNPNPSNHPSNYKTKKKKNQSPEGKFRRDLDLCSKHKDLSTAISLYDSALSHHIRLIHHHFNALLYICSETLSDHSAKISAYEFGFRVFDHMLASGIKPTEATVTAVARLSAAKGDGDAAFELVKSMEKYGEKPRLRSYGPALMCYCANSEAEKAYELEEHMVAAGVGAEEPEVAALLKVSAETGRREKVYEYLHKMRERVRGVSEATAEIIEGWFGGAVAAEVGVLDWDEDGVREAILRNGGGWHGMGWMGEGNWLVKRVNVGEDGGCVCCGERLVCVDIDRAETEIFAQSVASLALEREVQANFRDFQDWLDKHIEYEAIVDGANIGLYQQNFAEGGFSICQSSLML</sequence>
<evidence type="ECO:0000256" key="10">
    <source>
        <dbReference type="ARBA" id="ARBA00022833"/>
    </source>
</evidence>
<dbReference type="GO" id="GO:0004526">
    <property type="term" value="F:ribonuclease P activity"/>
    <property type="evidence" value="ECO:0007669"/>
    <property type="project" value="UniProtKB-EC"/>
</dbReference>
<feature type="region of interest" description="Disordered" evidence="12">
    <location>
        <begin position="1"/>
        <end position="29"/>
    </location>
</feature>
<dbReference type="Pfam" id="PF16953">
    <property type="entry name" value="PRORP"/>
    <property type="match status" value="1"/>
</dbReference>
<accession>A0A2R6P780</accession>
<evidence type="ECO:0000256" key="9">
    <source>
        <dbReference type="ARBA" id="ARBA00022801"/>
    </source>
</evidence>
<evidence type="ECO:0000256" key="1">
    <source>
        <dbReference type="ARBA" id="ARBA00000928"/>
    </source>
</evidence>
<evidence type="ECO:0000256" key="7">
    <source>
        <dbReference type="ARBA" id="ARBA00022723"/>
    </source>
</evidence>
<evidence type="ECO:0000256" key="2">
    <source>
        <dbReference type="ARBA" id="ARBA00001946"/>
    </source>
</evidence>
<feature type="domain" description="PROP1-like PPR" evidence="14">
    <location>
        <begin position="17"/>
        <end position="225"/>
    </location>
</feature>
<evidence type="ECO:0000256" key="6">
    <source>
        <dbReference type="ARBA" id="ARBA00022722"/>
    </source>
</evidence>
<evidence type="ECO:0000256" key="3">
    <source>
        <dbReference type="ARBA" id="ARBA00007626"/>
    </source>
</evidence>
<dbReference type="InParanoid" id="A0A2R6P780"/>
<evidence type="ECO:0000256" key="11">
    <source>
        <dbReference type="ARBA" id="ARBA00022842"/>
    </source>
</evidence>
<evidence type="ECO:0000256" key="5">
    <source>
        <dbReference type="ARBA" id="ARBA00022694"/>
    </source>
</evidence>
<name>A0A2R6P780_ACTCC</name>
<dbReference type="EC" id="3.1.26.5" evidence="4"/>
<dbReference type="EMBL" id="NKQK01000028">
    <property type="protein sequence ID" value="PSR86501.1"/>
    <property type="molecule type" value="Genomic_DNA"/>
</dbReference>
<dbReference type="Pfam" id="PF17177">
    <property type="entry name" value="PPR_long"/>
    <property type="match status" value="1"/>
</dbReference>